<evidence type="ECO:0000256" key="2">
    <source>
        <dbReference type="ARBA" id="ARBA00013079"/>
    </source>
</evidence>
<dbReference type="InterPro" id="IPR036648">
    <property type="entry name" value="CN_Hdrase_a/SCN_Hdrase_g_sf"/>
</dbReference>
<name>A0ABY2QCE7_9HYPH</name>
<evidence type="ECO:0000256" key="3">
    <source>
        <dbReference type="ARBA" id="ARBA00022723"/>
    </source>
</evidence>
<dbReference type="RefSeq" id="WP_136353032.1">
    <property type="nucleotide sequence ID" value="NZ_SSNY01000001.1"/>
</dbReference>
<dbReference type="Proteomes" id="UP000306441">
    <property type="component" value="Unassembled WGS sequence"/>
</dbReference>
<evidence type="ECO:0000256" key="4">
    <source>
        <dbReference type="ARBA" id="ARBA00023239"/>
    </source>
</evidence>
<protein>
    <recommendedName>
        <fullName evidence="2">nitrile hydratase</fullName>
        <ecNumber evidence="2">4.2.1.84</ecNumber>
    </recommendedName>
</protein>
<dbReference type="Gene3D" id="3.90.330.10">
    <property type="entry name" value="Nitrile hydratase alpha /Thiocyanate hydrolase gamma"/>
    <property type="match status" value="1"/>
</dbReference>
<dbReference type="InterPro" id="IPR023900">
    <property type="entry name" value="CN_Hdrtase_asu/SCN_Hdrlase_gsu"/>
</dbReference>
<dbReference type="EMBL" id="SSNY01000001">
    <property type="protein sequence ID" value="THF59649.1"/>
    <property type="molecule type" value="Genomic_DNA"/>
</dbReference>
<dbReference type="InterPro" id="IPR004232">
    <property type="entry name" value="CN_Hdrtase_a/SCN_Hdrlase_g"/>
</dbReference>
<accession>A0ABY2QCE7</accession>
<dbReference type="EC" id="4.2.1.84" evidence="2"/>
<proteinExistence type="inferred from homology"/>
<keyword evidence="3" id="KW-0479">Metal-binding</keyword>
<evidence type="ECO:0000313" key="7">
    <source>
        <dbReference type="EMBL" id="THF59649.1"/>
    </source>
</evidence>
<keyword evidence="4 7" id="KW-0456">Lyase</keyword>
<sequence length="208" mass="22827">MSHDHDDHHHDNHLDPMAARVRALETILTQKGLIDPAAIDAIVETYETKVGPRNGAKVVAKAWSDTGYAEWLRRDATTAIASLGFTGRQGEHMQAVFNTPETHNLVVCTLCSCYPWSVLGLPPVWYKAPPYRSRAVIDPRGVLEEFGLTLPAATKVRVWDSTAELRYLVVPMRPEGSQGLDEEALADLVTRDSMIGTGLASMPAKVPT</sequence>
<dbReference type="GO" id="GO:0018822">
    <property type="term" value="F:nitrile hydratase activity"/>
    <property type="evidence" value="ECO:0007669"/>
    <property type="project" value="UniProtKB-EC"/>
</dbReference>
<organism evidence="7 8">
    <name type="scientific">Ollibium composti</name>
    <dbReference type="NCBI Taxonomy" id="2675109"/>
    <lineage>
        <taxon>Bacteria</taxon>
        <taxon>Pseudomonadati</taxon>
        <taxon>Pseudomonadota</taxon>
        <taxon>Alphaproteobacteria</taxon>
        <taxon>Hyphomicrobiales</taxon>
        <taxon>Phyllobacteriaceae</taxon>
        <taxon>Ollibium</taxon>
    </lineage>
</organism>
<feature type="domain" description="Nitrile hydratase alpha/Thiocyanate hydrolase gamma" evidence="6">
    <location>
        <begin position="17"/>
        <end position="197"/>
    </location>
</feature>
<dbReference type="NCBIfam" id="TIGR01323">
    <property type="entry name" value="nitrile_alph"/>
    <property type="match status" value="1"/>
</dbReference>
<keyword evidence="8" id="KW-1185">Reference proteome</keyword>
<evidence type="ECO:0000256" key="1">
    <source>
        <dbReference type="ARBA" id="ARBA00009363"/>
    </source>
</evidence>
<dbReference type="InterPro" id="IPR018141">
    <property type="entry name" value="Nitrile_hydratase_asu"/>
</dbReference>
<comment type="catalytic activity">
    <reaction evidence="5">
        <text>an aliphatic primary amide = an aliphatic nitrile + H2O</text>
        <dbReference type="Rhea" id="RHEA:12673"/>
        <dbReference type="ChEBI" id="CHEBI:15377"/>
        <dbReference type="ChEBI" id="CHEBI:65285"/>
        <dbReference type="ChEBI" id="CHEBI:80291"/>
        <dbReference type="EC" id="4.2.1.84"/>
    </reaction>
</comment>
<evidence type="ECO:0000313" key="8">
    <source>
        <dbReference type="Proteomes" id="UP000306441"/>
    </source>
</evidence>
<reference evidence="7 8" key="1">
    <citation type="submission" date="2019-04" db="EMBL/GenBank/DDBJ databases">
        <title>Mesorhizobium composti sp. nov., isolated from compost.</title>
        <authorList>
            <person name="Lin S.-Y."/>
            <person name="Hameed A."/>
            <person name="Hsieh Y.-T."/>
            <person name="Young C.-C."/>
        </authorList>
    </citation>
    <scope>NUCLEOTIDE SEQUENCE [LARGE SCALE GENOMIC DNA]</scope>
    <source>
        <strain evidence="7 8">CC-YTH430</strain>
    </source>
</reference>
<comment type="caution">
    <text evidence="7">The sequence shown here is derived from an EMBL/GenBank/DDBJ whole genome shotgun (WGS) entry which is preliminary data.</text>
</comment>
<dbReference type="SUPFAM" id="SSF56209">
    <property type="entry name" value="Nitrile hydratase alpha chain"/>
    <property type="match status" value="1"/>
</dbReference>
<gene>
    <name evidence="7" type="primary">nthA</name>
    <name evidence="7" type="ORF">E6C48_00870</name>
</gene>
<comment type="similarity">
    <text evidence="1">Belongs to the nitrile hydratase subunit alpha family.</text>
</comment>
<dbReference type="Pfam" id="PF02979">
    <property type="entry name" value="NHase_alpha"/>
    <property type="match status" value="1"/>
</dbReference>
<evidence type="ECO:0000259" key="6">
    <source>
        <dbReference type="Pfam" id="PF02979"/>
    </source>
</evidence>
<evidence type="ECO:0000256" key="5">
    <source>
        <dbReference type="ARBA" id="ARBA00044877"/>
    </source>
</evidence>
<dbReference type="PIRSF" id="PIRSF001426">
    <property type="entry name" value="NHase_alpha"/>
    <property type="match status" value="1"/>
</dbReference>